<comment type="caution">
    <text evidence="1">The sequence shown here is derived from an EMBL/GenBank/DDBJ whole genome shotgun (WGS) entry which is preliminary data.</text>
</comment>
<proteinExistence type="predicted"/>
<name>A0A6G0U974_APHGL</name>
<organism evidence="1 2">
    <name type="scientific">Aphis glycines</name>
    <name type="common">Soybean aphid</name>
    <dbReference type="NCBI Taxonomy" id="307491"/>
    <lineage>
        <taxon>Eukaryota</taxon>
        <taxon>Metazoa</taxon>
        <taxon>Ecdysozoa</taxon>
        <taxon>Arthropoda</taxon>
        <taxon>Hexapoda</taxon>
        <taxon>Insecta</taxon>
        <taxon>Pterygota</taxon>
        <taxon>Neoptera</taxon>
        <taxon>Paraneoptera</taxon>
        <taxon>Hemiptera</taxon>
        <taxon>Sternorrhyncha</taxon>
        <taxon>Aphidomorpha</taxon>
        <taxon>Aphidoidea</taxon>
        <taxon>Aphididae</taxon>
        <taxon>Aphidini</taxon>
        <taxon>Aphis</taxon>
        <taxon>Aphis</taxon>
    </lineage>
</organism>
<reference evidence="1 2" key="1">
    <citation type="submission" date="2019-08" db="EMBL/GenBank/DDBJ databases">
        <title>The genome of the soybean aphid Biotype 1, its phylome, world population structure and adaptation to the North American continent.</title>
        <authorList>
            <person name="Giordano R."/>
            <person name="Donthu R.K."/>
            <person name="Hernandez A.G."/>
            <person name="Wright C.L."/>
            <person name="Zimin A.V."/>
        </authorList>
    </citation>
    <scope>NUCLEOTIDE SEQUENCE [LARGE SCALE GENOMIC DNA]</scope>
    <source>
        <tissue evidence="1">Whole aphids</tissue>
    </source>
</reference>
<protein>
    <submittedName>
        <fullName evidence="1">Uncharacterized protein</fullName>
    </submittedName>
</protein>
<dbReference type="EMBL" id="VYZN01000001">
    <property type="protein sequence ID" value="KAE9545681.1"/>
    <property type="molecule type" value="Genomic_DNA"/>
</dbReference>
<dbReference type="Proteomes" id="UP000475862">
    <property type="component" value="Unassembled WGS sequence"/>
</dbReference>
<gene>
    <name evidence="1" type="ORF">AGLY_001224</name>
</gene>
<dbReference type="AlphaFoldDB" id="A0A6G0U974"/>
<accession>A0A6G0U974</accession>
<evidence type="ECO:0000313" key="2">
    <source>
        <dbReference type="Proteomes" id="UP000475862"/>
    </source>
</evidence>
<sequence length="239" mass="26450">MFGDDQVKRRGSVIEQVPDGRHVEQTFCCLGHVVQTDHYLQRFDDAKVPGIVRHSNVVVGHGHGTGDTDVGNFRVRRCEIADYVHVVSAVCQSPQVRHEHHVMAVPLVREHSEYASRGRAVRSGHGGSDEQILIHCGDVNHGGMMCIPPVSFTAATVGDTPFKDQCVLTNTRLTLDANSSRDTSRPKRFLSVRWLQGRFTSRNMAADTTDTAVLVSRWPRSMCSNRPLNTDGLYAICCG</sequence>
<evidence type="ECO:0000313" key="1">
    <source>
        <dbReference type="EMBL" id="KAE9545681.1"/>
    </source>
</evidence>
<keyword evidence="2" id="KW-1185">Reference proteome</keyword>